<protein>
    <recommendedName>
        <fullName evidence="5">Reverse transcriptase</fullName>
    </recommendedName>
</protein>
<feature type="compositionally biased region" description="Basic and acidic residues" evidence="2">
    <location>
        <begin position="378"/>
        <end position="388"/>
    </location>
</feature>
<reference evidence="3 4" key="1">
    <citation type="journal article" date="2022" name="Allergy">
        <title>Genome assembly and annotation of Periplaneta americana reveal a comprehensive cockroach allergen profile.</title>
        <authorList>
            <person name="Wang L."/>
            <person name="Xiong Q."/>
            <person name="Saelim N."/>
            <person name="Wang L."/>
            <person name="Nong W."/>
            <person name="Wan A.T."/>
            <person name="Shi M."/>
            <person name="Liu X."/>
            <person name="Cao Q."/>
            <person name="Hui J.H.L."/>
            <person name="Sookrung N."/>
            <person name="Leung T.F."/>
            <person name="Tungtrongchitr A."/>
            <person name="Tsui S.K.W."/>
        </authorList>
    </citation>
    <scope>NUCLEOTIDE SEQUENCE [LARGE SCALE GENOMIC DNA]</scope>
    <source>
        <strain evidence="3">PWHHKU_190912</strain>
    </source>
</reference>
<feature type="coiled-coil region" evidence="1">
    <location>
        <begin position="268"/>
        <end position="295"/>
    </location>
</feature>
<accession>A0ABQ8SZT7</accession>
<keyword evidence="4" id="KW-1185">Reference proteome</keyword>
<sequence>MTSHVSSARSLPGRTRDKILCRRCHREPETLAHVLGSCPHGEVLGNSRHHRIRSMIAEQFRSINFQVFEEVHGLADNGSTRRIDMIDIPPNNNNGYIIDPTVRFEKQKSQPEDVNREKNIYVRTVPYFMDKYGLQQIEVIGLMVGARGTIPGFFFQTWQRFGLQRKATDDIVLAALRGSIFILRNHLYGILHYHMMKDGWSGEELSPAQGLEPGFSALRADALSSSDAGLNPLSLSSTSQFPFSGQPSRTVSQMCDSGTMSNTLCAEVHSLRVKEEETKDEHKEHEEAKRRLMRKKIKITIVNYVLLNDARNCRGYISVVGVPEFCPAVVLLHASKSTDMNLSHLSTLKCHRPGPGSNLQARAKKANSIPTAPTRPTIKIERRGKTRG</sequence>
<evidence type="ECO:0000256" key="1">
    <source>
        <dbReference type="SAM" id="Coils"/>
    </source>
</evidence>
<organism evidence="3 4">
    <name type="scientific">Periplaneta americana</name>
    <name type="common">American cockroach</name>
    <name type="synonym">Blatta americana</name>
    <dbReference type="NCBI Taxonomy" id="6978"/>
    <lineage>
        <taxon>Eukaryota</taxon>
        <taxon>Metazoa</taxon>
        <taxon>Ecdysozoa</taxon>
        <taxon>Arthropoda</taxon>
        <taxon>Hexapoda</taxon>
        <taxon>Insecta</taxon>
        <taxon>Pterygota</taxon>
        <taxon>Neoptera</taxon>
        <taxon>Polyneoptera</taxon>
        <taxon>Dictyoptera</taxon>
        <taxon>Blattodea</taxon>
        <taxon>Blattoidea</taxon>
        <taxon>Blattidae</taxon>
        <taxon>Blattinae</taxon>
        <taxon>Periplaneta</taxon>
    </lineage>
</organism>
<comment type="caution">
    <text evidence="3">The sequence shown here is derived from an EMBL/GenBank/DDBJ whole genome shotgun (WGS) entry which is preliminary data.</text>
</comment>
<evidence type="ECO:0008006" key="5">
    <source>
        <dbReference type="Google" id="ProtNLM"/>
    </source>
</evidence>
<dbReference type="Proteomes" id="UP001148838">
    <property type="component" value="Unassembled WGS sequence"/>
</dbReference>
<evidence type="ECO:0000313" key="4">
    <source>
        <dbReference type="Proteomes" id="UP001148838"/>
    </source>
</evidence>
<feature type="region of interest" description="Disordered" evidence="2">
    <location>
        <begin position="351"/>
        <end position="388"/>
    </location>
</feature>
<dbReference type="EMBL" id="JAJSOF020000017">
    <property type="protein sequence ID" value="KAJ4439736.1"/>
    <property type="molecule type" value="Genomic_DNA"/>
</dbReference>
<name>A0ABQ8SZT7_PERAM</name>
<gene>
    <name evidence="3" type="ORF">ANN_07864</name>
</gene>
<evidence type="ECO:0000313" key="3">
    <source>
        <dbReference type="EMBL" id="KAJ4439736.1"/>
    </source>
</evidence>
<evidence type="ECO:0000256" key="2">
    <source>
        <dbReference type="SAM" id="MobiDB-lite"/>
    </source>
</evidence>
<keyword evidence="1" id="KW-0175">Coiled coil</keyword>
<proteinExistence type="predicted"/>